<sequence length="914" mass="101760">MKKVSKTILGAMSIISASTLAVALIQQSNQTNFVVPQTFAAVETTANGKYFFRPSAITLDSTKFSQWNKNKYATQVNAEDIRKLFSFIRTSYNSNENATTNISGYKFEQISENGTITSVQSSNFSSSYAGFQLGSLQNSSINNLVVEITKADNFKGEIEFKVYQNITAYTTDENNNVILSRPGSTASDFGNLRALITPPTEFKSETDADVWKLPKSTLPLNIVKWKFQWAPDEQIDSFIKNTTKDVNSITNSDISSNFFSLSLDYNTTEQEIPDESMIPTPTISLTPNTALNLLTVSINLSNSFSNANKSFSKTFYGFRTNEESLIELKMVTNENLLNADIAMPYWDQDQTADPTKSKIGQKVSTLLPSEFVNPQARYDVSFLDIFNGVIKNAVGIVGTKSNSALSINSTNNRIGFLTYQNAEINSNQLAKINTSIKSVETFPDDLEGTLELKITYQTINNSGKVMDGPIEIVKYTGFSRNLESGELVYFNWSNTIPSRYASLVASGIVNVFRETVNSADGSSSTPIAGGWSTSEQSKDFVSLFFDSSDFLKKVYKLPYVNPSLANLANETATGSMVRITDASIENNGEIIQRIRVEIQFSRLNGQDNVVFSKTYVTSTTAQDIPESLQSKIRINQEFTKSLHQYSNLLPSELTIEQIRKMFILETPTAGADFTTPLDQAIIFAVPDDKNGRLAVSLIFDKFNNIPSFEYGRVFTGFKENLALKLNLELKHTPLTNLSANFLSKNPMDEKSLTKKDILEAMFGGLESTLFKMISEDNLEITDRSPTSVTAQIKINWADLTLKFQQVPLTLSTTSAILRTNDTNIDLNTNDVTTLSFTITGFTGGTNFNQHNDTPIKPGEILSQQQILWLWLGLGSSLFGILAILILWILINATRFNKKTKSLRQQNQKFEHEEE</sequence>
<keyword evidence="1" id="KW-0812">Transmembrane</keyword>
<dbReference type="Proteomes" id="UP001059252">
    <property type="component" value="Chromosome"/>
</dbReference>
<gene>
    <name evidence="3" type="ORF">NV226_01120</name>
</gene>
<dbReference type="RefSeq" id="WP_258211064.1">
    <property type="nucleotide sequence ID" value="NZ_CP102734.1"/>
</dbReference>
<evidence type="ECO:0000256" key="1">
    <source>
        <dbReference type="SAM" id="Phobius"/>
    </source>
</evidence>
<evidence type="ECO:0000313" key="4">
    <source>
        <dbReference type="Proteomes" id="UP001059252"/>
    </source>
</evidence>
<feature type="signal peptide" evidence="2">
    <location>
        <begin position="1"/>
        <end position="23"/>
    </location>
</feature>
<accession>A0ABY5RA73</accession>
<keyword evidence="1" id="KW-0472">Membrane</keyword>
<evidence type="ECO:0000256" key="2">
    <source>
        <dbReference type="SAM" id="SignalP"/>
    </source>
</evidence>
<feature type="transmembrane region" description="Helical" evidence="1">
    <location>
        <begin position="867"/>
        <end position="890"/>
    </location>
</feature>
<protein>
    <submittedName>
        <fullName evidence="3">Uncharacterized protein</fullName>
    </submittedName>
</protein>
<organism evidence="3 4">
    <name type="scientific">Mycoplasma iguanae</name>
    <dbReference type="NCBI Taxonomy" id="292461"/>
    <lineage>
        <taxon>Bacteria</taxon>
        <taxon>Bacillati</taxon>
        <taxon>Mycoplasmatota</taxon>
        <taxon>Mollicutes</taxon>
        <taxon>Mycoplasmataceae</taxon>
        <taxon>Mycoplasma</taxon>
    </lineage>
</organism>
<keyword evidence="4" id="KW-1185">Reference proteome</keyword>
<proteinExistence type="predicted"/>
<name>A0ABY5RA73_9MOLU</name>
<keyword evidence="2" id="KW-0732">Signal</keyword>
<keyword evidence="1" id="KW-1133">Transmembrane helix</keyword>
<evidence type="ECO:0000313" key="3">
    <source>
        <dbReference type="EMBL" id="UVD81890.1"/>
    </source>
</evidence>
<reference evidence="3" key="1">
    <citation type="submission" date="2022-08" db="EMBL/GenBank/DDBJ databases">
        <title>Complete genome of Mycoplasma iguanae type strain 2327.</title>
        <authorList>
            <person name="Spergser J."/>
        </authorList>
    </citation>
    <scope>NUCLEOTIDE SEQUENCE</scope>
    <source>
        <strain evidence="3">2327</strain>
    </source>
</reference>
<feature type="chain" id="PRO_5046407726" evidence="2">
    <location>
        <begin position="24"/>
        <end position="914"/>
    </location>
</feature>
<dbReference type="EMBL" id="CP102734">
    <property type="protein sequence ID" value="UVD81890.1"/>
    <property type="molecule type" value="Genomic_DNA"/>
</dbReference>